<evidence type="ECO:0000313" key="1">
    <source>
        <dbReference type="EMBL" id="SFO10128.1"/>
    </source>
</evidence>
<proteinExistence type="predicted"/>
<dbReference type="Proteomes" id="UP000199011">
    <property type="component" value="Unassembled WGS sequence"/>
</dbReference>
<evidence type="ECO:0000313" key="2">
    <source>
        <dbReference type="Proteomes" id="UP000199011"/>
    </source>
</evidence>
<protein>
    <submittedName>
        <fullName evidence="1">Uncharacterized protein</fullName>
    </submittedName>
</protein>
<dbReference type="STRING" id="53341.SAMN05421579_16710"/>
<name>A0A1I5EEX3_9GAMM</name>
<dbReference type="AlphaFoldDB" id="A0A1I5EEX3"/>
<accession>A0A1I5EEX3</accession>
<keyword evidence="2" id="KW-1185">Reference proteome</keyword>
<dbReference type="EMBL" id="FOVO01000067">
    <property type="protein sequence ID" value="SFO10128.1"/>
    <property type="molecule type" value="Genomic_DNA"/>
</dbReference>
<organism evidence="1 2">
    <name type="scientific">Xenorhabdus japonica</name>
    <dbReference type="NCBI Taxonomy" id="53341"/>
    <lineage>
        <taxon>Bacteria</taxon>
        <taxon>Pseudomonadati</taxon>
        <taxon>Pseudomonadota</taxon>
        <taxon>Gammaproteobacteria</taxon>
        <taxon>Enterobacterales</taxon>
        <taxon>Morganellaceae</taxon>
        <taxon>Xenorhabdus</taxon>
    </lineage>
</organism>
<reference evidence="2" key="1">
    <citation type="submission" date="2016-10" db="EMBL/GenBank/DDBJ databases">
        <authorList>
            <person name="Varghese N."/>
            <person name="Submissions S."/>
        </authorList>
    </citation>
    <scope>NUCLEOTIDE SEQUENCE [LARGE SCALE GENOMIC DNA]</scope>
    <source>
        <strain evidence="2">DSM 16522</strain>
    </source>
</reference>
<gene>
    <name evidence="1" type="ORF">SAMN05421579_16710</name>
</gene>
<sequence>MIQDSGQEKMLKQIEIETAAFNRIIHSILKVLTEEQRERIYHNLETISLTLVRDMKDDSDNKLYNREQTIREHALRLLSHESNE</sequence>